<dbReference type="Pfam" id="PF00076">
    <property type="entry name" value="RRM_1"/>
    <property type="match status" value="3"/>
</dbReference>
<protein>
    <submittedName>
        <fullName evidence="8">RNA-binding protein BRN1-like</fullName>
    </submittedName>
</protein>
<evidence type="ECO:0000313" key="8">
    <source>
        <dbReference type="RefSeq" id="XP_027193603.1"/>
    </source>
</evidence>
<dbReference type="CDD" id="cd00201">
    <property type="entry name" value="WW"/>
    <property type="match status" value="1"/>
</dbReference>
<organism evidence="7 8">
    <name type="scientific">Dermatophagoides pteronyssinus</name>
    <name type="common">European house dust mite</name>
    <dbReference type="NCBI Taxonomy" id="6956"/>
    <lineage>
        <taxon>Eukaryota</taxon>
        <taxon>Metazoa</taxon>
        <taxon>Ecdysozoa</taxon>
        <taxon>Arthropoda</taxon>
        <taxon>Chelicerata</taxon>
        <taxon>Arachnida</taxon>
        <taxon>Acari</taxon>
        <taxon>Acariformes</taxon>
        <taxon>Sarcoptiformes</taxon>
        <taxon>Astigmata</taxon>
        <taxon>Psoroptidia</taxon>
        <taxon>Analgoidea</taxon>
        <taxon>Pyroglyphidae</taxon>
        <taxon>Dermatophagoidinae</taxon>
        <taxon>Dermatophagoides</taxon>
    </lineage>
</organism>
<dbReference type="Pfam" id="PF00397">
    <property type="entry name" value="WW"/>
    <property type="match status" value="1"/>
</dbReference>
<feature type="domain" description="RRM" evidence="6">
    <location>
        <begin position="148"/>
        <end position="229"/>
    </location>
</feature>
<dbReference type="InterPro" id="IPR052462">
    <property type="entry name" value="SLIRP/GR-RBP-like"/>
</dbReference>
<evidence type="ECO:0000259" key="6">
    <source>
        <dbReference type="PROSITE" id="PS50102"/>
    </source>
</evidence>
<dbReference type="InterPro" id="IPR036020">
    <property type="entry name" value="WW_dom_sf"/>
</dbReference>
<dbReference type="PROSITE" id="PS50102">
    <property type="entry name" value="RRM"/>
    <property type="match status" value="3"/>
</dbReference>
<dbReference type="InterPro" id="IPR000504">
    <property type="entry name" value="RRM_dom"/>
</dbReference>
<dbReference type="RefSeq" id="XP_027193603.1">
    <property type="nucleotide sequence ID" value="XM_027337802.1"/>
</dbReference>
<dbReference type="GO" id="GO:0005737">
    <property type="term" value="C:cytoplasm"/>
    <property type="evidence" value="ECO:0007669"/>
    <property type="project" value="UniProtKB-ARBA"/>
</dbReference>
<dbReference type="OrthoDB" id="267048at2759"/>
<dbReference type="CDD" id="cd12362">
    <property type="entry name" value="RRM3_CELF1-6"/>
    <property type="match status" value="1"/>
</dbReference>
<dbReference type="AlphaFoldDB" id="A0A6P6XLI0"/>
<dbReference type="Gene3D" id="2.20.70.10">
    <property type="match status" value="1"/>
</dbReference>
<dbReference type="InterPro" id="IPR035979">
    <property type="entry name" value="RBD_domain_sf"/>
</dbReference>
<name>A0A6P6XLI0_DERPT</name>
<dbReference type="Gene3D" id="3.30.70.330">
    <property type="match status" value="3"/>
</dbReference>
<proteinExistence type="predicted"/>
<dbReference type="PROSITE" id="PS01159">
    <property type="entry name" value="WW_DOMAIN_1"/>
    <property type="match status" value="1"/>
</dbReference>
<dbReference type="GO" id="GO:0009967">
    <property type="term" value="P:positive regulation of signal transduction"/>
    <property type="evidence" value="ECO:0007669"/>
    <property type="project" value="UniProtKB-ARBA"/>
</dbReference>
<keyword evidence="7" id="KW-1185">Reference proteome</keyword>
<dbReference type="GO" id="GO:0003729">
    <property type="term" value="F:mRNA binding"/>
    <property type="evidence" value="ECO:0007669"/>
    <property type="project" value="UniProtKB-ARBA"/>
</dbReference>
<evidence type="ECO:0000256" key="2">
    <source>
        <dbReference type="ARBA" id="ARBA00022884"/>
    </source>
</evidence>
<feature type="region of interest" description="Disordered" evidence="4">
    <location>
        <begin position="1"/>
        <end position="89"/>
    </location>
</feature>
<feature type="compositionally biased region" description="Basic and acidic residues" evidence="4">
    <location>
        <begin position="28"/>
        <end position="45"/>
    </location>
</feature>
<gene>
    <name evidence="8" type="primary">LOC113788339</name>
</gene>
<dbReference type="Proteomes" id="UP000515146">
    <property type="component" value="Unplaced"/>
</dbReference>
<evidence type="ECO:0000256" key="1">
    <source>
        <dbReference type="ARBA" id="ARBA00022737"/>
    </source>
</evidence>
<dbReference type="PROSITE" id="PS50020">
    <property type="entry name" value="WW_DOMAIN_2"/>
    <property type="match status" value="1"/>
</dbReference>
<dbReference type="SUPFAM" id="SSF54928">
    <property type="entry name" value="RNA-binding domain, RBD"/>
    <property type="match status" value="2"/>
</dbReference>
<accession>A0A6P6XLI0</accession>
<reference evidence="8" key="1">
    <citation type="submission" date="2025-08" db="UniProtKB">
        <authorList>
            <consortium name="RefSeq"/>
        </authorList>
    </citation>
    <scope>IDENTIFICATION</scope>
    <source>
        <strain evidence="8">Airmid</strain>
    </source>
</reference>
<dbReference type="InterPro" id="IPR012677">
    <property type="entry name" value="Nucleotide-bd_a/b_plait_sf"/>
</dbReference>
<evidence type="ECO:0000256" key="4">
    <source>
        <dbReference type="SAM" id="MobiDB-lite"/>
    </source>
</evidence>
<keyword evidence="1" id="KW-0677">Repeat</keyword>
<evidence type="ECO:0000313" key="7">
    <source>
        <dbReference type="Proteomes" id="UP000515146"/>
    </source>
</evidence>
<evidence type="ECO:0000259" key="5">
    <source>
        <dbReference type="PROSITE" id="PS50020"/>
    </source>
</evidence>
<feature type="domain" description="WW" evidence="5">
    <location>
        <begin position="399"/>
        <end position="432"/>
    </location>
</feature>
<dbReference type="KEGG" id="dpte:113788339"/>
<dbReference type="InterPro" id="IPR001202">
    <property type="entry name" value="WW_dom"/>
</dbReference>
<dbReference type="SUPFAM" id="SSF51045">
    <property type="entry name" value="WW domain"/>
    <property type="match status" value="1"/>
</dbReference>
<keyword evidence="2 3" id="KW-0694">RNA-binding</keyword>
<dbReference type="SMART" id="SM00360">
    <property type="entry name" value="RRM"/>
    <property type="match status" value="3"/>
</dbReference>
<dbReference type="FunFam" id="3.30.70.330:FF:000383">
    <property type="entry name" value="Sex lethal, isoform D"/>
    <property type="match status" value="1"/>
</dbReference>
<dbReference type="PANTHER" id="PTHR48027">
    <property type="entry name" value="HETEROGENEOUS NUCLEAR RIBONUCLEOPROTEIN 87F-RELATED"/>
    <property type="match status" value="1"/>
</dbReference>
<evidence type="ECO:0000256" key="3">
    <source>
        <dbReference type="PROSITE-ProRule" id="PRU00176"/>
    </source>
</evidence>
<dbReference type="SMART" id="SM00456">
    <property type="entry name" value="WW"/>
    <property type="match status" value="1"/>
</dbReference>
<dbReference type="InParanoid" id="A0A6P6XLI0"/>
<feature type="domain" description="RRM" evidence="6">
    <location>
        <begin position="248"/>
        <end position="328"/>
    </location>
</feature>
<sequence length="562" mass="62195">MTSCTTDASPFDNVCEISNSNSQSDNESSDHEAENASMMEEKINEIDLFASEPDEPDEPEHPSKSLPDDEVGDADSNVFNEDPTAEQCKNDLNLNNLDKSSFDNVSESKTPEAVLDEHDNFYNNVEHVLPRSYTYNSASSLVIPKLPIRLLVQCIPKSMGVNELKSIFEEYGPVEEAVILKDRAVNDQKGSAFVKMKSLTSADNAIAAMSGIKVLDESLGPIQIRYAVAELEKLGVSVENAVPGVNQTRLFIGSLSRQADEEQIMGLFSTVCPVEDVYVIREAGTGASRGCAFVVLATKEAAIYAIKCLNGSEQLSALRPLEIRFADVKSKSAQNQAGFNQGEPYNNNNNRVNFFYNNAPPQDYTNYPQSNNFNYSHPQMRHENFGAILVSSADVNAQPRERDGWFEYFTEEGRPFYQNSTLNVSQWEKPLNFDTPGPPGANLFVFHVPSEWSLRELVYYFRKYGTIISATIATDRSTGRNRGYAFVSYTDIQSAVNAVKAMHGFSTGSKRLKVAIKQNEESYVAHLLKNSGSGSGSNFSYHPPNINGPGYCPPMRSYAAPY</sequence>
<dbReference type="GO" id="GO:0010629">
    <property type="term" value="P:negative regulation of gene expression"/>
    <property type="evidence" value="ECO:0007669"/>
    <property type="project" value="UniProtKB-ARBA"/>
</dbReference>
<feature type="domain" description="RRM" evidence="6">
    <location>
        <begin position="441"/>
        <end position="519"/>
    </location>
</feature>